<keyword evidence="1" id="KW-0812">Transmembrane</keyword>
<sequence>MSTDNRRFIFRPLAVFGTVVSAALTILLGFLQVGSWVNENAVWVLWVSIAALIICILLLTAHLAAVKEQAGAAARAAASESAKAVTATNEAAAAREAASIAERTAVDERETALRAVEETSALREKLKATEALAQTSTALGKLDGKLADQLFEYASNEETLTMLGMFFPYEIPRGAVGRIEELSKLPMTRVAHNDELSAHFRALTEGAQAWLDKFLPLVSTRGDHFTTRLDHDVSQEAYKQHSAKTDELGDAGFRLHERMLAYQRYYASV</sequence>
<reference evidence="2 3" key="1">
    <citation type="submission" date="2019-07" db="EMBL/GenBank/DDBJ databases">
        <title>Whole genome shotgun sequence of Microbacterium aerolatum NBRC 103071.</title>
        <authorList>
            <person name="Hosoyama A."/>
            <person name="Uohara A."/>
            <person name="Ohji S."/>
            <person name="Ichikawa N."/>
        </authorList>
    </citation>
    <scope>NUCLEOTIDE SEQUENCE [LARGE SCALE GENOMIC DNA]</scope>
    <source>
        <strain evidence="2 3">NBRC 103071</strain>
    </source>
</reference>
<comment type="caution">
    <text evidence="2">The sequence shown here is derived from an EMBL/GenBank/DDBJ whole genome shotgun (WGS) entry which is preliminary data.</text>
</comment>
<gene>
    <name evidence="2" type="ORF">MAE01_03490</name>
</gene>
<organism evidence="2 3">
    <name type="scientific">Microbacterium aerolatum</name>
    <dbReference type="NCBI Taxonomy" id="153731"/>
    <lineage>
        <taxon>Bacteria</taxon>
        <taxon>Bacillati</taxon>
        <taxon>Actinomycetota</taxon>
        <taxon>Actinomycetes</taxon>
        <taxon>Micrococcales</taxon>
        <taxon>Microbacteriaceae</taxon>
        <taxon>Microbacterium</taxon>
    </lineage>
</organism>
<dbReference type="Proteomes" id="UP000321225">
    <property type="component" value="Unassembled WGS sequence"/>
</dbReference>
<evidence type="ECO:0000313" key="2">
    <source>
        <dbReference type="EMBL" id="GEK85173.1"/>
    </source>
</evidence>
<evidence type="ECO:0000313" key="3">
    <source>
        <dbReference type="Proteomes" id="UP000321225"/>
    </source>
</evidence>
<dbReference type="AlphaFoldDB" id="A0A511ACS0"/>
<keyword evidence="1" id="KW-1133">Transmembrane helix</keyword>
<keyword evidence="3" id="KW-1185">Reference proteome</keyword>
<proteinExistence type="predicted"/>
<dbReference type="RefSeq" id="WP_147037825.1">
    <property type="nucleotide sequence ID" value="NZ_BJUW01000001.1"/>
</dbReference>
<feature type="transmembrane region" description="Helical" evidence="1">
    <location>
        <begin position="12"/>
        <end position="31"/>
    </location>
</feature>
<name>A0A511ACS0_9MICO</name>
<protein>
    <submittedName>
        <fullName evidence="2">Uncharacterized protein</fullName>
    </submittedName>
</protein>
<feature type="transmembrane region" description="Helical" evidence="1">
    <location>
        <begin position="43"/>
        <end position="65"/>
    </location>
</feature>
<dbReference type="OrthoDB" id="9901492at2"/>
<keyword evidence="1" id="KW-0472">Membrane</keyword>
<accession>A0A511ACS0</accession>
<dbReference type="EMBL" id="BJUW01000001">
    <property type="protein sequence ID" value="GEK85173.1"/>
    <property type="molecule type" value="Genomic_DNA"/>
</dbReference>
<evidence type="ECO:0000256" key="1">
    <source>
        <dbReference type="SAM" id="Phobius"/>
    </source>
</evidence>